<sequence length="98" mass="11332">MSLRPPIWGFYNASTSSSLPTDFDYTALVFRVIDVAQTLRCIDERTKWTIIRSCLLTVVACTWITIHPDIGAPLESRWTSFKNRVSPTWYALRDHEQP</sequence>
<organism evidence="1 2">
    <name type="scientific">Hypholoma sublateritium (strain FD-334 SS-4)</name>
    <dbReference type="NCBI Taxonomy" id="945553"/>
    <lineage>
        <taxon>Eukaryota</taxon>
        <taxon>Fungi</taxon>
        <taxon>Dikarya</taxon>
        <taxon>Basidiomycota</taxon>
        <taxon>Agaricomycotina</taxon>
        <taxon>Agaricomycetes</taxon>
        <taxon>Agaricomycetidae</taxon>
        <taxon>Agaricales</taxon>
        <taxon>Agaricineae</taxon>
        <taxon>Strophariaceae</taxon>
        <taxon>Hypholoma</taxon>
    </lineage>
</organism>
<protein>
    <submittedName>
        <fullName evidence="1">Uncharacterized protein</fullName>
    </submittedName>
</protein>
<dbReference type="EMBL" id="KN817518">
    <property type="protein sequence ID" value="KJA29693.1"/>
    <property type="molecule type" value="Genomic_DNA"/>
</dbReference>
<evidence type="ECO:0000313" key="2">
    <source>
        <dbReference type="Proteomes" id="UP000054270"/>
    </source>
</evidence>
<accession>A0A0D2N001</accession>
<reference evidence="2" key="1">
    <citation type="submission" date="2014-04" db="EMBL/GenBank/DDBJ databases">
        <title>Evolutionary Origins and Diversification of the Mycorrhizal Mutualists.</title>
        <authorList>
            <consortium name="DOE Joint Genome Institute"/>
            <consortium name="Mycorrhizal Genomics Consortium"/>
            <person name="Kohler A."/>
            <person name="Kuo A."/>
            <person name="Nagy L.G."/>
            <person name="Floudas D."/>
            <person name="Copeland A."/>
            <person name="Barry K.W."/>
            <person name="Cichocki N."/>
            <person name="Veneault-Fourrey C."/>
            <person name="LaButti K."/>
            <person name="Lindquist E.A."/>
            <person name="Lipzen A."/>
            <person name="Lundell T."/>
            <person name="Morin E."/>
            <person name="Murat C."/>
            <person name="Riley R."/>
            <person name="Ohm R."/>
            <person name="Sun H."/>
            <person name="Tunlid A."/>
            <person name="Henrissat B."/>
            <person name="Grigoriev I.V."/>
            <person name="Hibbett D.S."/>
            <person name="Martin F."/>
        </authorList>
    </citation>
    <scope>NUCLEOTIDE SEQUENCE [LARGE SCALE GENOMIC DNA]</scope>
    <source>
        <strain evidence="2">FD-334 SS-4</strain>
    </source>
</reference>
<dbReference type="Proteomes" id="UP000054270">
    <property type="component" value="Unassembled WGS sequence"/>
</dbReference>
<gene>
    <name evidence="1" type="ORF">HYPSUDRAFT_31666</name>
</gene>
<dbReference type="AlphaFoldDB" id="A0A0D2N001"/>
<proteinExistence type="predicted"/>
<keyword evidence="2" id="KW-1185">Reference proteome</keyword>
<evidence type="ECO:0000313" key="1">
    <source>
        <dbReference type="EMBL" id="KJA29693.1"/>
    </source>
</evidence>
<dbReference type="OrthoDB" id="9451547at2759"/>
<feature type="non-terminal residue" evidence="1">
    <location>
        <position position="1"/>
    </location>
</feature>
<name>A0A0D2N001_HYPSF</name>